<feature type="compositionally biased region" description="Low complexity" evidence="1">
    <location>
        <begin position="99"/>
        <end position="122"/>
    </location>
</feature>
<dbReference type="GO" id="GO:0016740">
    <property type="term" value="F:transferase activity"/>
    <property type="evidence" value="ECO:0007669"/>
    <property type="project" value="InterPro"/>
</dbReference>
<keyword evidence="2" id="KW-0812">Transmembrane</keyword>
<evidence type="ECO:0000259" key="3">
    <source>
        <dbReference type="Pfam" id="PF03734"/>
    </source>
</evidence>
<feature type="region of interest" description="Disordered" evidence="1">
    <location>
        <begin position="190"/>
        <end position="209"/>
    </location>
</feature>
<feature type="compositionally biased region" description="Basic residues" evidence="1">
    <location>
        <begin position="39"/>
        <end position="51"/>
    </location>
</feature>
<proteinExistence type="predicted"/>
<organism evidence="4 5">
    <name type="scientific">Kitasatospora kifunensis</name>
    <name type="common">Streptomyces kifunensis</name>
    <dbReference type="NCBI Taxonomy" id="58351"/>
    <lineage>
        <taxon>Bacteria</taxon>
        <taxon>Bacillati</taxon>
        <taxon>Actinomycetota</taxon>
        <taxon>Actinomycetes</taxon>
        <taxon>Kitasatosporales</taxon>
        <taxon>Streptomycetaceae</taxon>
        <taxon>Kitasatospora</taxon>
    </lineage>
</organism>
<sequence>MSGTRRAAERHHPAGPSAEGAAIRGSGDGRVTPGPRAQARGRRRKARRRRGVASASTAALLVAAAVGWFGFGPGGMLTAHGSPAALAQNTPAPPPPAQAAPSPDGAPSASAPGAPSGQPTAGDPHSQPPSADRSDRADGSFAAIPGLGTGFSAKIPAQSNQVVLASGAGKDSSDATVTLWSRTPDGRWRPGTSWSAHNGDAGWTTDHTDGDLRSPIGVYTLSDAGGLKSDPGSKLPYHQDNDFVAGGTGFNGESLAGAFDYVVAIDYNRVPGTSPLDAQKPLGAAKGGGIWLHVDHGGPTHACVSLPEDKMAELLRTLDPGAHPVIVMGDAASLAT</sequence>
<feature type="compositionally biased region" description="Basic and acidic residues" evidence="1">
    <location>
        <begin position="1"/>
        <end position="12"/>
    </location>
</feature>
<feature type="region of interest" description="Disordered" evidence="1">
    <location>
        <begin position="1"/>
        <end position="55"/>
    </location>
</feature>
<feature type="transmembrane region" description="Helical" evidence="2">
    <location>
        <begin position="52"/>
        <end position="71"/>
    </location>
</feature>
<protein>
    <submittedName>
        <fullName evidence="4">L,D-peptidoglycan transpeptidase YkuD (ErfK/YbiS/YcfS/YnhG family)</fullName>
    </submittedName>
</protein>
<keyword evidence="5" id="KW-1185">Reference proteome</keyword>
<dbReference type="PANTHER" id="PTHR38589:SF1">
    <property type="entry name" value="BLR0621 PROTEIN"/>
    <property type="match status" value="1"/>
</dbReference>
<comment type="caution">
    <text evidence="4">The sequence shown here is derived from an EMBL/GenBank/DDBJ whole genome shotgun (WGS) entry which is preliminary data.</text>
</comment>
<gene>
    <name evidence="4" type="ORF">FHR34_004109</name>
</gene>
<dbReference type="AlphaFoldDB" id="A0A7W7R4A0"/>
<evidence type="ECO:0000256" key="1">
    <source>
        <dbReference type="SAM" id="MobiDB-lite"/>
    </source>
</evidence>
<dbReference type="Pfam" id="PF03734">
    <property type="entry name" value="YkuD"/>
    <property type="match status" value="1"/>
</dbReference>
<evidence type="ECO:0000313" key="4">
    <source>
        <dbReference type="EMBL" id="MBB4925116.1"/>
    </source>
</evidence>
<dbReference type="Proteomes" id="UP000540506">
    <property type="component" value="Unassembled WGS sequence"/>
</dbReference>
<accession>A0A7W7R4A0</accession>
<name>A0A7W7R4A0_KITKI</name>
<feature type="domain" description="L,D-TPase catalytic" evidence="3">
    <location>
        <begin position="208"/>
        <end position="327"/>
    </location>
</feature>
<keyword evidence="2" id="KW-0472">Membrane</keyword>
<evidence type="ECO:0000256" key="2">
    <source>
        <dbReference type="SAM" id="Phobius"/>
    </source>
</evidence>
<dbReference type="EMBL" id="JACHJV010000001">
    <property type="protein sequence ID" value="MBB4925116.1"/>
    <property type="molecule type" value="Genomic_DNA"/>
</dbReference>
<reference evidence="4 5" key="1">
    <citation type="submission" date="2020-08" db="EMBL/GenBank/DDBJ databases">
        <title>Sequencing the genomes of 1000 actinobacteria strains.</title>
        <authorList>
            <person name="Klenk H.-P."/>
        </authorList>
    </citation>
    <scope>NUCLEOTIDE SEQUENCE [LARGE SCALE GENOMIC DNA]</scope>
    <source>
        <strain evidence="4 5">DSM 41654</strain>
    </source>
</reference>
<feature type="region of interest" description="Disordered" evidence="1">
    <location>
        <begin position="82"/>
        <end position="143"/>
    </location>
</feature>
<keyword evidence="2" id="KW-1133">Transmembrane helix</keyword>
<dbReference type="RefSeq" id="WP_221521595.1">
    <property type="nucleotide sequence ID" value="NZ_JACHJV010000001.1"/>
</dbReference>
<evidence type="ECO:0000313" key="5">
    <source>
        <dbReference type="Proteomes" id="UP000540506"/>
    </source>
</evidence>
<dbReference type="InterPro" id="IPR005490">
    <property type="entry name" value="LD_TPept_cat_dom"/>
</dbReference>
<dbReference type="PANTHER" id="PTHR38589">
    <property type="entry name" value="BLR0621 PROTEIN"/>
    <property type="match status" value="1"/>
</dbReference>